<dbReference type="InterPro" id="IPR009003">
    <property type="entry name" value="Peptidase_S1_PA"/>
</dbReference>
<dbReference type="EMBL" id="JAIBOA010000020">
    <property type="protein sequence ID" value="MBW8485979.1"/>
    <property type="molecule type" value="Genomic_DNA"/>
</dbReference>
<proteinExistence type="predicted"/>
<gene>
    <name evidence="3" type="ORF">K1Y72_26630</name>
</gene>
<name>A0ABS7G273_9ACTN</name>
<evidence type="ECO:0000256" key="2">
    <source>
        <dbReference type="SAM" id="SignalP"/>
    </source>
</evidence>
<dbReference type="PANTHER" id="PTHR15462">
    <property type="entry name" value="SERINE PROTEASE"/>
    <property type="match status" value="1"/>
</dbReference>
<dbReference type="SUPFAM" id="SSF50494">
    <property type="entry name" value="Trypsin-like serine proteases"/>
    <property type="match status" value="1"/>
</dbReference>
<dbReference type="Gene3D" id="2.40.10.10">
    <property type="entry name" value="Trypsin-like serine proteases"/>
    <property type="match status" value="2"/>
</dbReference>
<feature type="signal peptide" evidence="2">
    <location>
        <begin position="1"/>
        <end position="23"/>
    </location>
</feature>
<evidence type="ECO:0000256" key="1">
    <source>
        <dbReference type="ARBA" id="ARBA00022729"/>
    </source>
</evidence>
<keyword evidence="4" id="KW-1185">Reference proteome</keyword>
<dbReference type="GO" id="GO:0006508">
    <property type="term" value="P:proteolysis"/>
    <property type="evidence" value="ECO:0007669"/>
    <property type="project" value="UniProtKB-KW"/>
</dbReference>
<dbReference type="RefSeq" id="WP_220169222.1">
    <property type="nucleotide sequence ID" value="NZ_JAIBOA010000020.1"/>
</dbReference>
<dbReference type="Pfam" id="PF13365">
    <property type="entry name" value="Trypsin_2"/>
    <property type="match status" value="1"/>
</dbReference>
<feature type="chain" id="PRO_5046818740" evidence="2">
    <location>
        <begin position="24"/>
        <end position="300"/>
    </location>
</feature>
<reference evidence="3 4" key="1">
    <citation type="submission" date="2021-07" db="EMBL/GenBank/DDBJ databases">
        <title>Actinomadura sp. PM05-2 isolated from lichen.</title>
        <authorList>
            <person name="Somphong A."/>
            <person name="Phongsopitanun W."/>
            <person name="Tanasupawat S."/>
            <person name="Peongsungnone V."/>
        </authorList>
    </citation>
    <scope>NUCLEOTIDE SEQUENCE [LARGE SCALE GENOMIC DNA]</scope>
    <source>
        <strain evidence="3 4">PM05-2</strain>
    </source>
</reference>
<dbReference type="GO" id="GO:0008233">
    <property type="term" value="F:peptidase activity"/>
    <property type="evidence" value="ECO:0007669"/>
    <property type="project" value="UniProtKB-KW"/>
</dbReference>
<keyword evidence="3" id="KW-0378">Hydrolase</keyword>
<keyword evidence="1 2" id="KW-0732">Signal</keyword>
<dbReference type="PROSITE" id="PS00134">
    <property type="entry name" value="TRYPSIN_HIS"/>
    <property type="match status" value="1"/>
</dbReference>
<evidence type="ECO:0000313" key="3">
    <source>
        <dbReference type="EMBL" id="MBW8485979.1"/>
    </source>
</evidence>
<sequence>MQPSVPGLLLAALAAAAAVPALPAAGIPAPAASAAVSAYAVPLAPADVGRLRAHWTPQRMAAASGTGRPVHGSLWAGGGAVTATTGKIFFSARGRDYMCSGSTVRSANRDVVITAGHCVRPAEGGWAADWVFVPGYREGRAPYGVYPARRMFVPRAWKRRRDGDHDVALVAVGTAVDAGRAARHVGDVVGAQRIAFGGPGRTRTYAFGYPSTGRYDGEHLAYCTGRPAHPRRHPTSGRGMRCDLTRGSSGGPWLADFDPATGTGTVTTVSSFKFADDGTTMFGPPLGRDVRRAYDRAQHA</sequence>
<evidence type="ECO:0000313" key="4">
    <source>
        <dbReference type="Proteomes" id="UP000774570"/>
    </source>
</evidence>
<keyword evidence="3" id="KW-0645">Protease</keyword>
<dbReference type="InterPro" id="IPR043504">
    <property type="entry name" value="Peptidase_S1_PA_chymotrypsin"/>
</dbReference>
<protein>
    <submittedName>
        <fullName evidence="3">Serine protease</fullName>
    </submittedName>
</protein>
<dbReference type="Proteomes" id="UP000774570">
    <property type="component" value="Unassembled WGS sequence"/>
</dbReference>
<accession>A0ABS7G273</accession>
<organism evidence="3 4">
    <name type="scientific">Actinomadura parmotrematis</name>
    <dbReference type="NCBI Taxonomy" id="2864039"/>
    <lineage>
        <taxon>Bacteria</taxon>
        <taxon>Bacillati</taxon>
        <taxon>Actinomycetota</taxon>
        <taxon>Actinomycetes</taxon>
        <taxon>Streptosporangiales</taxon>
        <taxon>Thermomonosporaceae</taxon>
        <taxon>Actinomadura</taxon>
    </lineage>
</organism>
<dbReference type="InterPro" id="IPR050966">
    <property type="entry name" value="Glutamyl_endopeptidase"/>
</dbReference>
<dbReference type="InterPro" id="IPR018114">
    <property type="entry name" value="TRYPSIN_HIS"/>
</dbReference>
<comment type="caution">
    <text evidence="3">The sequence shown here is derived from an EMBL/GenBank/DDBJ whole genome shotgun (WGS) entry which is preliminary data.</text>
</comment>